<accession>G5GDW7</accession>
<dbReference type="Proteomes" id="UP000015993">
    <property type="component" value="Unassembled WGS sequence"/>
</dbReference>
<dbReference type="AlphaFoldDB" id="G5GDW7"/>
<dbReference type="eggNOG" id="ENOG5031420">
    <property type="taxonomic scope" value="Bacteria"/>
</dbReference>
<protein>
    <submittedName>
        <fullName evidence="1">Uncharacterized protein</fullName>
    </submittedName>
</protein>
<organism evidence="1 2">
    <name type="scientific">Alloprevotella rava F0323</name>
    <dbReference type="NCBI Taxonomy" id="679199"/>
    <lineage>
        <taxon>Bacteria</taxon>
        <taxon>Pseudomonadati</taxon>
        <taxon>Bacteroidota</taxon>
        <taxon>Bacteroidia</taxon>
        <taxon>Bacteroidales</taxon>
        <taxon>Prevotellaceae</taxon>
        <taxon>Alloprevotella</taxon>
    </lineage>
</organism>
<sequence length="183" mass="20887">MKATKPAIIALFLSILWSYTLPLVAQKKPIFFARTIVEKPALIKGDSMLVSIVLYSDADLQQIRCNTQTLKLKNATVRRLNFNRNETLGLRNYKGQAFNSLIWAEYIISANKITTLVLPSFKFEGIARTYIPAQQGSPFLGWWIPQETKDIRIKTATEKVKIPVIYKPQKTTKELLQSKELTL</sequence>
<dbReference type="RefSeq" id="WP_009348302.1">
    <property type="nucleotide sequence ID" value="NZ_JH376834.1"/>
</dbReference>
<dbReference type="HOGENOM" id="CLU_1472285_0_0_10"/>
<comment type="caution">
    <text evidence="1">The sequence shown here is derived from an EMBL/GenBank/DDBJ whole genome shotgun (WGS) entry which is preliminary data.</text>
</comment>
<dbReference type="STRING" id="679199.HMPREF9332_01769"/>
<gene>
    <name evidence="1" type="ORF">HMPREF9332_01769</name>
</gene>
<evidence type="ECO:0000313" key="1">
    <source>
        <dbReference type="EMBL" id="EHG21250.1"/>
    </source>
</evidence>
<dbReference type="OrthoDB" id="1086618at2"/>
<keyword evidence="2" id="KW-1185">Reference proteome</keyword>
<evidence type="ECO:0000313" key="2">
    <source>
        <dbReference type="Proteomes" id="UP000015993"/>
    </source>
</evidence>
<dbReference type="EMBL" id="ACZK01000032">
    <property type="protein sequence ID" value="EHG21250.1"/>
    <property type="molecule type" value="Genomic_DNA"/>
</dbReference>
<proteinExistence type="predicted"/>
<reference evidence="1 2" key="1">
    <citation type="submission" date="2011-08" db="EMBL/GenBank/DDBJ databases">
        <title>The Genome Sequence of Prevotella sp. oral taxon 302 str. F0323.</title>
        <authorList>
            <consortium name="The Broad Institute Genome Sequencing Platform"/>
            <person name="Earl A."/>
            <person name="Ward D."/>
            <person name="Feldgarden M."/>
            <person name="Gevers D."/>
            <person name="Izard J."/>
            <person name="Blanton J.M."/>
            <person name="Baranova O.V."/>
            <person name="Tanner A.C."/>
            <person name="Dewhirst F.E."/>
            <person name="Young S.K."/>
            <person name="Zeng Q."/>
            <person name="Gargeya S."/>
            <person name="Fitzgerald M."/>
            <person name="Haas B."/>
            <person name="Abouelleil A."/>
            <person name="Alvarado L."/>
            <person name="Arachchi H.M."/>
            <person name="Berlin A."/>
            <person name="Brown A."/>
            <person name="Chapman S.B."/>
            <person name="Chen Z."/>
            <person name="Dunbar C."/>
            <person name="Freedman E."/>
            <person name="Gearin G."/>
            <person name="Gellesch M."/>
            <person name="Goldberg J."/>
            <person name="Griggs A."/>
            <person name="Gujja S."/>
            <person name="Heiman D."/>
            <person name="Howarth C."/>
            <person name="Larson L."/>
            <person name="Lui A."/>
            <person name="MacDonald P.J.P."/>
            <person name="Montmayeur A."/>
            <person name="Murphy C."/>
            <person name="Neiman D."/>
            <person name="Pearson M."/>
            <person name="Priest M."/>
            <person name="Roberts A."/>
            <person name="Saif S."/>
            <person name="Shea T."/>
            <person name="Shenoy N."/>
            <person name="Sisk P."/>
            <person name="Stolte C."/>
            <person name="Sykes S."/>
            <person name="Wortman J."/>
            <person name="Nusbaum C."/>
            <person name="Birren B."/>
        </authorList>
    </citation>
    <scope>NUCLEOTIDE SEQUENCE [LARGE SCALE GENOMIC DNA]</scope>
    <source>
        <strain evidence="1 2">F0323</strain>
    </source>
</reference>
<name>G5GDW7_9BACT</name>